<dbReference type="SMART" id="SM00228">
    <property type="entry name" value="PDZ"/>
    <property type="match status" value="2"/>
</dbReference>
<comment type="cofactor">
    <cofactor evidence="1 11">
        <name>Zn(2+)</name>
        <dbReference type="ChEBI" id="CHEBI:29105"/>
    </cofactor>
</comment>
<sequence>MGYVVMAGQLMLSLSILIVLHEMGHFLPARFFGTRVEKFYLFFDPWFSLFKKKIGETEYGIGWLPLGGYVKISGMIDESFDTEQMAQEPQEWEFRSKPAWQRLIIMLGGVTVNFILGFLLYGMVLFVWGEEYLPTENAVYGIHADSLGIEMGLQTGDHILSIGGKPFEKFNDRTLFREIIINDANTITVRRDGREETIDIPPKFIGILSSHDNKGQLLFLPRTPFVVAQVAKESPAEKAGIMANDSITAVNGAPVRFYDEFLDKVKPNPNTPMDISLIRDGQEKQVSLTTTEEGKIGVLRFGPDRYFDFERQDYTLAEALPAGVAKGWSFLSDQVKAFGQMFSGRIKASDSLGGFASIGQMFGDVWNWERFWTMTAILSLILAFMNLLPIPALDGGHVMFLLYEVVSGRKPSDKFMEYATMIGFIIVIGLVLFANGLDILRIFK</sequence>
<dbReference type="GO" id="GO:0046872">
    <property type="term" value="F:metal ion binding"/>
    <property type="evidence" value="ECO:0007669"/>
    <property type="project" value="UniProtKB-KW"/>
</dbReference>
<dbReference type="Pfam" id="PF02163">
    <property type="entry name" value="Peptidase_M50"/>
    <property type="match status" value="1"/>
</dbReference>
<feature type="transmembrane region" description="Helical" evidence="11">
    <location>
        <begin position="418"/>
        <end position="440"/>
    </location>
</feature>
<evidence type="ECO:0000256" key="5">
    <source>
        <dbReference type="ARBA" id="ARBA00022692"/>
    </source>
</evidence>
<evidence type="ECO:0000256" key="7">
    <source>
        <dbReference type="ARBA" id="ARBA00022833"/>
    </source>
</evidence>
<feature type="transmembrane region" description="Helical" evidence="11">
    <location>
        <begin position="371"/>
        <end position="393"/>
    </location>
</feature>
<dbReference type="NCBIfam" id="TIGR00054">
    <property type="entry name" value="RIP metalloprotease RseP"/>
    <property type="match status" value="1"/>
</dbReference>
<proteinExistence type="inferred from homology"/>
<reference evidence="13 14" key="1">
    <citation type="submission" date="2017-10" db="EMBL/GenBank/DDBJ databases">
        <title>The draft genome sequence of Lewinella nigricans NBRC 102662.</title>
        <authorList>
            <person name="Wang K."/>
        </authorList>
    </citation>
    <scope>NUCLEOTIDE SEQUENCE [LARGE SCALE GENOMIC DNA]</scope>
    <source>
        <strain evidence="13 14">NBRC 102662</strain>
    </source>
</reference>
<dbReference type="OrthoDB" id="9782003at2"/>
<dbReference type="InterPro" id="IPR036034">
    <property type="entry name" value="PDZ_sf"/>
</dbReference>
<comment type="similarity">
    <text evidence="3 11">Belongs to the peptidase M50B family.</text>
</comment>
<dbReference type="InterPro" id="IPR041489">
    <property type="entry name" value="PDZ_6"/>
</dbReference>
<gene>
    <name evidence="13" type="primary">rseP</name>
    <name evidence="13" type="ORF">CRP01_30245</name>
</gene>
<keyword evidence="4 13" id="KW-0645">Protease</keyword>
<evidence type="ECO:0000256" key="10">
    <source>
        <dbReference type="ARBA" id="ARBA00023136"/>
    </source>
</evidence>
<evidence type="ECO:0000259" key="12">
    <source>
        <dbReference type="PROSITE" id="PS50106"/>
    </source>
</evidence>
<dbReference type="Proteomes" id="UP000223913">
    <property type="component" value="Unassembled WGS sequence"/>
</dbReference>
<feature type="transmembrane region" description="Helical" evidence="11">
    <location>
        <begin position="103"/>
        <end position="128"/>
    </location>
</feature>
<evidence type="ECO:0000256" key="4">
    <source>
        <dbReference type="ARBA" id="ARBA00022670"/>
    </source>
</evidence>
<evidence type="ECO:0000256" key="9">
    <source>
        <dbReference type="ARBA" id="ARBA00023049"/>
    </source>
</evidence>
<dbReference type="AlphaFoldDB" id="A0A2D0N2X0"/>
<evidence type="ECO:0000256" key="11">
    <source>
        <dbReference type="RuleBase" id="RU362031"/>
    </source>
</evidence>
<name>A0A2D0N2X0_FLAN2</name>
<comment type="caution">
    <text evidence="13">The sequence shown here is derived from an EMBL/GenBank/DDBJ whole genome shotgun (WGS) entry which is preliminary data.</text>
</comment>
<keyword evidence="7 11" id="KW-0862">Zinc</keyword>
<evidence type="ECO:0000256" key="8">
    <source>
        <dbReference type="ARBA" id="ARBA00022989"/>
    </source>
</evidence>
<dbReference type="GO" id="GO:0004222">
    <property type="term" value="F:metalloendopeptidase activity"/>
    <property type="evidence" value="ECO:0007669"/>
    <property type="project" value="InterPro"/>
</dbReference>
<dbReference type="CDD" id="cd06163">
    <property type="entry name" value="S2P-M50_PDZ_RseP-like"/>
    <property type="match status" value="1"/>
</dbReference>
<evidence type="ECO:0000256" key="3">
    <source>
        <dbReference type="ARBA" id="ARBA00007931"/>
    </source>
</evidence>
<evidence type="ECO:0000313" key="14">
    <source>
        <dbReference type="Proteomes" id="UP000223913"/>
    </source>
</evidence>
<keyword evidence="9 11" id="KW-0482">Metalloprotease</keyword>
<dbReference type="InterPro" id="IPR001478">
    <property type="entry name" value="PDZ"/>
</dbReference>
<dbReference type="Pfam" id="PF17820">
    <property type="entry name" value="PDZ_6"/>
    <property type="match status" value="1"/>
</dbReference>
<dbReference type="InterPro" id="IPR004387">
    <property type="entry name" value="Pept_M50_Zn"/>
</dbReference>
<keyword evidence="8 11" id="KW-1133">Transmembrane helix</keyword>
<dbReference type="CDD" id="cd23081">
    <property type="entry name" value="cpPDZ_EcRseP-like"/>
    <property type="match status" value="1"/>
</dbReference>
<accession>A0A2D0N2X0</accession>
<keyword evidence="5 11" id="KW-0812">Transmembrane</keyword>
<protein>
    <recommendedName>
        <fullName evidence="11">Zinc metalloprotease</fullName>
        <ecNumber evidence="11">3.4.24.-</ecNumber>
    </recommendedName>
</protein>
<dbReference type="PANTHER" id="PTHR42837">
    <property type="entry name" value="REGULATOR OF SIGMA-E PROTEASE RSEP"/>
    <property type="match status" value="1"/>
</dbReference>
<dbReference type="InterPro" id="IPR008915">
    <property type="entry name" value="Peptidase_M50"/>
</dbReference>
<dbReference type="GO" id="GO:0016020">
    <property type="term" value="C:membrane"/>
    <property type="evidence" value="ECO:0007669"/>
    <property type="project" value="UniProtKB-SubCell"/>
</dbReference>
<dbReference type="PROSITE" id="PS50106">
    <property type="entry name" value="PDZ"/>
    <property type="match status" value="1"/>
</dbReference>
<organism evidence="13 14">
    <name type="scientific">Flavilitoribacter nigricans (strain ATCC 23147 / DSM 23189 / NBRC 102662 / NCIMB 1420 / SS-2)</name>
    <name type="common">Lewinella nigricans</name>
    <dbReference type="NCBI Taxonomy" id="1122177"/>
    <lineage>
        <taxon>Bacteria</taxon>
        <taxon>Pseudomonadati</taxon>
        <taxon>Bacteroidota</taxon>
        <taxon>Saprospiria</taxon>
        <taxon>Saprospirales</taxon>
        <taxon>Lewinellaceae</taxon>
        <taxon>Flavilitoribacter</taxon>
    </lineage>
</organism>
<dbReference type="RefSeq" id="WP_099153801.1">
    <property type="nucleotide sequence ID" value="NZ_PDUD01000036.1"/>
</dbReference>
<dbReference type="EMBL" id="PDUD01000036">
    <property type="protein sequence ID" value="PHN02861.1"/>
    <property type="molecule type" value="Genomic_DNA"/>
</dbReference>
<keyword evidence="6 11" id="KW-0378">Hydrolase</keyword>
<evidence type="ECO:0000313" key="13">
    <source>
        <dbReference type="EMBL" id="PHN02861.1"/>
    </source>
</evidence>
<evidence type="ECO:0000256" key="1">
    <source>
        <dbReference type="ARBA" id="ARBA00001947"/>
    </source>
</evidence>
<comment type="subcellular location">
    <subcellularLocation>
        <location evidence="2">Membrane</location>
        <topology evidence="2">Multi-pass membrane protein</topology>
    </subcellularLocation>
</comment>
<dbReference type="EC" id="3.4.24.-" evidence="11"/>
<keyword evidence="10 11" id="KW-0472">Membrane</keyword>
<evidence type="ECO:0000256" key="2">
    <source>
        <dbReference type="ARBA" id="ARBA00004141"/>
    </source>
</evidence>
<dbReference type="SUPFAM" id="SSF50156">
    <property type="entry name" value="PDZ domain-like"/>
    <property type="match status" value="2"/>
</dbReference>
<dbReference type="GO" id="GO:0006508">
    <property type="term" value="P:proteolysis"/>
    <property type="evidence" value="ECO:0007669"/>
    <property type="project" value="UniProtKB-KW"/>
</dbReference>
<keyword evidence="11" id="KW-0479">Metal-binding</keyword>
<keyword evidence="14" id="KW-1185">Reference proteome</keyword>
<evidence type="ECO:0000256" key="6">
    <source>
        <dbReference type="ARBA" id="ARBA00022801"/>
    </source>
</evidence>
<dbReference type="PANTHER" id="PTHR42837:SF2">
    <property type="entry name" value="MEMBRANE METALLOPROTEASE ARASP2, CHLOROPLASTIC-RELATED"/>
    <property type="match status" value="1"/>
</dbReference>
<feature type="domain" description="PDZ" evidence="12">
    <location>
        <begin position="186"/>
        <end position="256"/>
    </location>
</feature>
<dbReference type="Gene3D" id="2.30.42.10">
    <property type="match status" value="2"/>
</dbReference>